<protein>
    <submittedName>
        <fullName evidence="2">Cro/C1-type HTH DNA-binding domain-containing protein</fullName>
    </submittedName>
</protein>
<accession>A0A1I3R6F4</accession>
<dbReference type="Gene3D" id="1.10.10.10">
    <property type="entry name" value="Winged helix-like DNA-binding domain superfamily/Winged helix DNA-binding domain"/>
    <property type="match status" value="1"/>
</dbReference>
<evidence type="ECO:0000313" key="3">
    <source>
        <dbReference type="Proteomes" id="UP000199518"/>
    </source>
</evidence>
<reference evidence="3" key="1">
    <citation type="submission" date="2016-10" db="EMBL/GenBank/DDBJ databases">
        <authorList>
            <person name="Varghese N."/>
            <person name="Submissions S."/>
        </authorList>
    </citation>
    <scope>NUCLEOTIDE SEQUENCE [LARGE SCALE GENOMIC DNA]</scope>
    <source>
        <strain evidence="3">DSM 26348</strain>
    </source>
</reference>
<dbReference type="InterPro" id="IPR001387">
    <property type="entry name" value="Cro/C1-type_HTH"/>
</dbReference>
<gene>
    <name evidence="2" type="ORF">SAMN05421753_12030</name>
</gene>
<dbReference type="Pfam" id="PF13443">
    <property type="entry name" value="HTH_26"/>
    <property type="match status" value="1"/>
</dbReference>
<dbReference type="Gene3D" id="1.10.260.40">
    <property type="entry name" value="lambda repressor-like DNA-binding domains"/>
    <property type="match status" value="1"/>
</dbReference>
<feature type="domain" description="HTH cro/C1-type" evidence="1">
    <location>
        <begin position="11"/>
        <end position="67"/>
    </location>
</feature>
<dbReference type="RefSeq" id="WP_175517726.1">
    <property type="nucleotide sequence ID" value="NZ_FOQD01000020.1"/>
</dbReference>
<evidence type="ECO:0000313" key="2">
    <source>
        <dbReference type="EMBL" id="SFJ42194.1"/>
    </source>
</evidence>
<dbReference type="AlphaFoldDB" id="A0A1I3R6F4"/>
<proteinExistence type="predicted"/>
<evidence type="ECO:0000259" key="1">
    <source>
        <dbReference type="Pfam" id="PF13443"/>
    </source>
</evidence>
<dbReference type="Proteomes" id="UP000199518">
    <property type="component" value="Unassembled WGS sequence"/>
</dbReference>
<dbReference type="InterPro" id="IPR036388">
    <property type="entry name" value="WH-like_DNA-bd_sf"/>
</dbReference>
<organism evidence="2 3">
    <name type="scientific">Planctomicrobium piriforme</name>
    <dbReference type="NCBI Taxonomy" id="1576369"/>
    <lineage>
        <taxon>Bacteria</taxon>
        <taxon>Pseudomonadati</taxon>
        <taxon>Planctomycetota</taxon>
        <taxon>Planctomycetia</taxon>
        <taxon>Planctomycetales</taxon>
        <taxon>Planctomycetaceae</taxon>
        <taxon>Planctomicrobium</taxon>
    </lineage>
</organism>
<dbReference type="STRING" id="1576369.SAMN05421753_12030"/>
<dbReference type="SUPFAM" id="SSF47413">
    <property type="entry name" value="lambda repressor-like DNA-binding domains"/>
    <property type="match status" value="1"/>
</dbReference>
<keyword evidence="3" id="KW-1185">Reference proteome</keyword>
<name>A0A1I3R6F4_9PLAN</name>
<keyword evidence="2" id="KW-0238">DNA-binding</keyword>
<dbReference type="EMBL" id="FOQD01000020">
    <property type="protein sequence ID" value="SFJ42194.1"/>
    <property type="molecule type" value="Genomic_DNA"/>
</dbReference>
<dbReference type="InterPro" id="IPR010982">
    <property type="entry name" value="Lambda_DNA-bd_dom_sf"/>
</dbReference>
<sequence length="260" mass="28679">MHDPEFLLAALKSMLKERRIGYAALAAELDVSLLTVKRTLNKAAVPLDRLLEICRIAKIDFAELVERAAAIKPRHTFFDAKQDELFTRCPPMLTYFTALQSGQSPADIAKQFHLMSASTTRYLDALAGVGLVKVTGSGTWIEVESLMEPPVGFSPGSSTLARLSAAFLTSVVERVVAAASRHDADFSLLKPLRLSERQYRQMTGELYDVVNRYSFLSESVGFAADEDERPQWQLAIAASLADRTSDPESAIRNLKPNEAT</sequence>
<dbReference type="GO" id="GO:0003677">
    <property type="term" value="F:DNA binding"/>
    <property type="evidence" value="ECO:0007669"/>
    <property type="project" value="UniProtKB-KW"/>
</dbReference>